<reference evidence="2" key="1">
    <citation type="submission" date="2021-01" db="EMBL/GenBank/DDBJ databases">
        <authorList>
            <person name="Corre E."/>
            <person name="Pelletier E."/>
            <person name="Niang G."/>
            <person name="Scheremetjew M."/>
            <person name="Finn R."/>
            <person name="Kale V."/>
            <person name="Holt S."/>
            <person name="Cochrane G."/>
            <person name="Meng A."/>
            <person name="Brown T."/>
            <person name="Cohen L."/>
        </authorList>
    </citation>
    <scope>NUCLEOTIDE SEQUENCE</scope>
    <source>
        <strain evidence="2">CCMP1756</strain>
    </source>
</reference>
<protein>
    <submittedName>
        <fullName evidence="2">Uncharacterized protein</fullName>
    </submittedName>
</protein>
<accession>A0A7S3ZW68</accession>
<dbReference type="EMBL" id="HBIW01012989">
    <property type="protein sequence ID" value="CAE0695712.1"/>
    <property type="molecule type" value="Transcribed_RNA"/>
</dbReference>
<dbReference type="SMART" id="SM00185">
    <property type="entry name" value="ARM"/>
    <property type="match status" value="10"/>
</dbReference>
<gene>
    <name evidence="2" type="ORF">PCAL00307_LOCUS11148</name>
</gene>
<dbReference type="Gene3D" id="1.25.10.10">
    <property type="entry name" value="Leucine-rich Repeat Variant"/>
    <property type="match status" value="5"/>
</dbReference>
<evidence type="ECO:0000256" key="1">
    <source>
        <dbReference type="SAM" id="MobiDB-lite"/>
    </source>
</evidence>
<name>A0A7S3ZW68_9STRA</name>
<feature type="region of interest" description="Disordered" evidence="1">
    <location>
        <begin position="86"/>
        <end position="138"/>
    </location>
</feature>
<feature type="region of interest" description="Disordered" evidence="1">
    <location>
        <begin position="1432"/>
        <end position="1451"/>
    </location>
</feature>
<feature type="region of interest" description="Disordered" evidence="1">
    <location>
        <begin position="1"/>
        <end position="40"/>
    </location>
</feature>
<feature type="compositionally biased region" description="Low complexity" evidence="1">
    <location>
        <begin position="1432"/>
        <end position="1449"/>
    </location>
</feature>
<feature type="compositionally biased region" description="Acidic residues" evidence="1">
    <location>
        <begin position="124"/>
        <end position="138"/>
    </location>
</feature>
<dbReference type="SUPFAM" id="SSF48371">
    <property type="entry name" value="ARM repeat"/>
    <property type="match status" value="3"/>
</dbReference>
<organism evidence="2">
    <name type="scientific">Pelagomonas calceolata</name>
    <dbReference type="NCBI Taxonomy" id="35677"/>
    <lineage>
        <taxon>Eukaryota</taxon>
        <taxon>Sar</taxon>
        <taxon>Stramenopiles</taxon>
        <taxon>Ochrophyta</taxon>
        <taxon>Pelagophyceae</taxon>
        <taxon>Pelagomonadales</taxon>
        <taxon>Pelagomonadaceae</taxon>
        <taxon>Pelagomonas</taxon>
    </lineage>
</organism>
<dbReference type="InterPro" id="IPR000225">
    <property type="entry name" value="Armadillo"/>
</dbReference>
<sequence length="1590" mass="167281">MAPTRPPGARITPLKVDSDSDADDEREADAKAHESFSAERKAMSVKIKNVFGKQIMGGVFAKSPSSYEGVLYKSRVTAIKPEEVEDHWDTGSDHSGDVLERPSHLGEMDDERPPSTAGGLPADMADDVSSADESEPEDMTQRQQLAVTLRNYCKKENNVKHLLDEGAVVALCGLAGLDDDRIRCAVAVALSNLTKRGDYIDALLKAGVMVAVLQLATGLPAATARRQAILKRRREYGIADPAPGSEERRRETAGLRVALHCARTLANMSFCRGGEEAMVADGVVPACRLTLAHGPKSAANACVQALYNLTTVDEPYDGLDTVVKAACALPVTEFMDARRVAAACCCNASVFFTMRARLIEAGALVTLKAVADDDSPDNWPFKAFRVADAVANAMHNLAAARSCRSDLVSRGTVPILCMLADYCDPQRLTAVAQTLAKLSRDVGSRDRILRDGGLECARDIAMRGRGLASATRPLAEALLNLSRRKGSIERICERTYEVNDESLQATRDAMAEKPEKSGLDFDFNSGSTIDETTCCTGVVAADVLVLLASSQDPSTRLGWSRALAQILADVSSHTSFIVQGGVLKPIITILEELAKGGETSKHAGGASVQFVEALALACYYVSTGGETEKATEQGIGAALVNIGECLKIAIQCHGSDDQVKRDRAKLRGGLTGPPVDDEDPAEERVLGVVAEALDNLAACASPPSMDLLVQGGMLPCLTMLLRGDALAVQATCATALANAAFAKDAIFAAFVEGGDNSPLTDFSNALRRHIFEPDPEMDPSSPEYLGADVVGACDAALVGGCCAALASLSYDKTARAQMQKAGALRAVLEITKTCPVQITPGDEGHVITTRCATTLCNVSSDEDDERRLQLVEDGIVAALGRLSESYSEDMQNDIARCFCNLAHASETPSALVKSGALQILMLVGTMRASAVTTRKCVAQALWNICTPSTLEALIASSLAPPAEEEDKKKAPKDKTDAMAFAHAFGLLAAQDDEQTLELVAALFAATCMTSEGRKMLVLAKNKVLHGAYTLLRSKTRSTRLTAGLAACNLLRDSGTSKDAARTGALHVVRVLSVQGDDAASLACCGALAAITGRGDEDQIKLVARDGAAPVPVHLALTHDVLVARAAVRTIACLAIHECLRGPLVKAGAPTALVGACLRDAKDRDANADAVARGMLYLSASPELVPDMVSQRSVAGLAVLGKHVARRRSKGDANATARLADVPKAVVACLRRFAADSSVHEQLVNDGGAACVAQLCIGPGNDIEHCARDAAAFFCDIARTASLASDLGRDASGAALLALSSQSSVSDDQAGQWRVLRALFDLTHYDPARRGDLVNSGCCLAVEKLSTTANVQARQCAAACLCYLSEHKPSRSRMVSDGAVDALVRAAEDTRANDVTKHWCAVALANLSAETEVSKGDVAALLNVTFSEVTSSPVKSNSVSSSEEAPFSPSGTLTRKMTTRVKAVLHGVGEASASTNELMKGSGNLLDASPLTPDWSILSGEGHAAFVAATLAQAPAAHHDALPPRKSAGVAEAARVTAKVEGVDPPRVVHDFTECAALEDSVPLEDFAADDVLHVGFPKLQDPPPLDPPSE</sequence>
<dbReference type="PANTHER" id="PTHR23315">
    <property type="entry name" value="U BOX DOMAIN-CONTAINING"/>
    <property type="match status" value="1"/>
</dbReference>
<evidence type="ECO:0000313" key="2">
    <source>
        <dbReference type="EMBL" id="CAE0695712.1"/>
    </source>
</evidence>
<proteinExistence type="predicted"/>
<dbReference type="InterPro" id="IPR016024">
    <property type="entry name" value="ARM-type_fold"/>
</dbReference>
<dbReference type="PANTHER" id="PTHR23315:SF7">
    <property type="entry name" value="U-BOX DOMAIN-CONTAINING PROTEIN 4"/>
    <property type="match status" value="1"/>
</dbReference>
<feature type="compositionally biased region" description="Basic and acidic residues" evidence="1">
    <location>
        <begin position="28"/>
        <end position="40"/>
    </location>
</feature>
<dbReference type="InterPro" id="IPR011989">
    <property type="entry name" value="ARM-like"/>
</dbReference>
<feature type="compositionally biased region" description="Basic and acidic residues" evidence="1">
    <location>
        <begin position="87"/>
        <end position="113"/>
    </location>
</feature>